<name>A0AAX0H9P8_CAMFE</name>
<feature type="domain" description="PurM-like C-terminal" evidence="3">
    <location>
        <begin position="162"/>
        <end position="306"/>
    </location>
</feature>
<dbReference type="SUPFAM" id="SSF55326">
    <property type="entry name" value="PurM N-terminal domain-like"/>
    <property type="match status" value="1"/>
</dbReference>
<dbReference type="InterPro" id="IPR016188">
    <property type="entry name" value="PurM-like_N"/>
</dbReference>
<dbReference type="InterPro" id="IPR036676">
    <property type="entry name" value="PurM-like_C_sf"/>
</dbReference>
<evidence type="ECO:0000259" key="3">
    <source>
        <dbReference type="Pfam" id="PF02769"/>
    </source>
</evidence>
<dbReference type="KEGG" id="cfp:CR44_04690"/>
<dbReference type="SUPFAM" id="SSF56042">
    <property type="entry name" value="PurM C-terminal domain-like"/>
    <property type="match status" value="1"/>
</dbReference>
<dbReference type="PIRSF" id="PIRSF005644">
    <property type="entry name" value="Hdrgns_mtr_HypE"/>
    <property type="match status" value="1"/>
</dbReference>
<proteinExistence type="inferred from homology"/>
<feature type="domain" description="PurM-like N-terminal" evidence="2">
    <location>
        <begin position="36"/>
        <end position="147"/>
    </location>
</feature>
<dbReference type="Gene3D" id="3.90.650.10">
    <property type="entry name" value="PurM-like C-terminal domain"/>
    <property type="match status" value="1"/>
</dbReference>
<evidence type="ECO:0000313" key="5">
    <source>
        <dbReference type="Proteomes" id="UP000093100"/>
    </source>
</evidence>
<dbReference type="EMBL" id="LFLK01000009">
    <property type="protein sequence ID" value="OCR90196.1"/>
    <property type="molecule type" value="Genomic_DNA"/>
</dbReference>
<reference evidence="4 5" key="1">
    <citation type="journal article" date="2016" name="Genome Biol. Evol.">
        <title>Comparative Genomics of Campylobacter fetus from Reptiles and Mammals Reveals Divergent Evolution in Host-Associated Lineages.</title>
        <authorList>
            <person name="Gilbert M.J."/>
            <person name="Miller W.G."/>
            <person name="Yee E."/>
            <person name="Zomer A.L."/>
            <person name="van der Graaf-van Bloois L."/>
            <person name="Fitzgerald C."/>
            <person name="Forbes K.J."/>
            <person name="Meric G."/>
            <person name="Sheppard S.K."/>
            <person name="Wagenaar J.A."/>
            <person name="Duim B."/>
        </authorList>
    </citation>
    <scope>NUCLEOTIDE SEQUENCE [LARGE SCALE GENOMIC DNA]</scope>
    <source>
        <strain evidence="4 5">12S02225-3</strain>
    </source>
</reference>
<dbReference type="InterPro" id="IPR010918">
    <property type="entry name" value="PurM-like_C_dom"/>
</dbReference>
<sequence>MDKIMLSHGGGGEEMNELINGLIFKTFDNDILKDSNDSAILNLNNKVAFSTDSFVVTPIKFKGGDIGKIAVCGTVNDLAMVGASAKYLSCSLILEEGFSLDELKDILNSIKKTADEADVSIVCGDTKVVPKGSCDKIFINTTGIGEIITDQIEVKNLQVCAKILLSGDVGRHGAVILASREELALTSELKSDCKVLKGVVLELLNSGIKPFCMRDATRGGLSAVLNEWANFKNYEIKIYEEKIALSDEVIGICELLGFEAYELANEGTFVLAVDPKDEQKALEVLRKYDKNANTIGEVISDKRAGVLLENSYGGSRYLEPPKGELLPRIC</sequence>
<gene>
    <name evidence="4" type="ORF">CFT12S02225_08235</name>
</gene>
<evidence type="ECO:0000259" key="2">
    <source>
        <dbReference type="Pfam" id="PF00586"/>
    </source>
</evidence>
<protein>
    <submittedName>
        <fullName evidence="4">Hydrogenase assembly protein HupF</fullName>
    </submittedName>
</protein>
<dbReference type="RefSeq" id="WP_023385136.1">
    <property type="nucleotide sequence ID" value="NZ_CP009226.1"/>
</dbReference>
<dbReference type="PANTHER" id="PTHR30303:SF0">
    <property type="entry name" value="CARBAMOYL DEHYDRATASE HYPE"/>
    <property type="match status" value="1"/>
</dbReference>
<evidence type="ECO:0000313" key="4">
    <source>
        <dbReference type="EMBL" id="OCR90196.1"/>
    </source>
</evidence>
<comment type="caution">
    <text evidence="4">The sequence shown here is derived from an EMBL/GenBank/DDBJ whole genome shotgun (WGS) entry which is preliminary data.</text>
</comment>
<dbReference type="AlphaFoldDB" id="A0AAX0H9P8"/>
<dbReference type="Pfam" id="PF00586">
    <property type="entry name" value="AIRS"/>
    <property type="match status" value="1"/>
</dbReference>
<dbReference type="InterPro" id="IPR011854">
    <property type="entry name" value="HypE"/>
</dbReference>
<organism evidence="4 5">
    <name type="scientific">Campylobacter fetus subsp. testudinum</name>
    <dbReference type="NCBI Taxonomy" id="1507806"/>
    <lineage>
        <taxon>Bacteria</taxon>
        <taxon>Pseudomonadati</taxon>
        <taxon>Campylobacterota</taxon>
        <taxon>Epsilonproteobacteria</taxon>
        <taxon>Campylobacterales</taxon>
        <taxon>Campylobacteraceae</taxon>
        <taxon>Campylobacter</taxon>
    </lineage>
</organism>
<dbReference type="GO" id="GO:0051604">
    <property type="term" value="P:protein maturation"/>
    <property type="evidence" value="ECO:0007669"/>
    <property type="project" value="TreeGrafter"/>
</dbReference>
<dbReference type="CDD" id="cd02197">
    <property type="entry name" value="HypE"/>
    <property type="match status" value="1"/>
</dbReference>
<dbReference type="Gene3D" id="3.30.1330.10">
    <property type="entry name" value="PurM-like, N-terminal domain"/>
    <property type="match status" value="1"/>
</dbReference>
<comment type="similarity">
    <text evidence="1">Belongs to the HypE family.</text>
</comment>
<dbReference type="Pfam" id="PF02769">
    <property type="entry name" value="AIRS_C"/>
    <property type="match status" value="1"/>
</dbReference>
<dbReference type="PANTHER" id="PTHR30303">
    <property type="entry name" value="HYDROGENASE ISOENZYMES FORMATION PROTEIN HYPE"/>
    <property type="match status" value="1"/>
</dbReference>
<evidence type="ECO:0000256" key="1">
    <source>
        <dbReference type="ARBA" id="ARBA00006243"/>
    </source>
</evidence>
<dbReference type="InterPro" id="IPR036921">
    <property type="entry name" value="PurM-like_N_sf"/>
</dbReference>
<accession>A0AAX0H9P8</accession>
<dbReference type="NCBIfam" id="TIGR02124">
    <property type="entry name" value="hypE"/>
    <property type="match status" value="1"/>
</dbReference>
<dbReference type="Proteomes" id="UP000093100">
    <property type="component" value="Unassembled WGS sequence"/>
</dbReference>